<feature type="transmembrane region" description="Helical" evidence="1">
    <location>
        <begin position="38"/>
        <end position="57"/>
    </location>
</feature>
<dbReference type="RefSeq" id="WP_005814468.1">
    <property type="nucleotide sequence ID" value="NZ_JH414482.1"/>
</dbReference>
<dbReference type="PANTHER" id="PTHR41309">
    <property type="entry name" value="MEMBRANE PROTEIN-RELATED"/>
    <property type="match status" value="1"/>
</dbReference>
<dbReference type="HOGENOM" id="CLU_102880_5_1_9"/>
<feature type="transmembrane region" description="Helical" evidence="1">
    <location>
        <begin position="115"/>
        <end position="138"/>
    </location>
</feature>
<keyword evidence="1" id="KW-0812">Transmembrane</keyword>
<keyword evidence="1" id="KW-0472">Membrane</keyword>
<evidence type="ECO:0000313" key="2">
    <source>
        <dbReference type="EMBL" id="EHL05639.1"/>
    </source>
</evidence>
<evidence type="ECO:0000256" key="1">
    <source>
        <dbReference type="SAM" id="Phobius"/>
    </source>
</evidence>
<organism evidence="2 3">
    <name type="scientific">Desulfitobacterium hafniense DP7</name>
    <dbReference type="NCBI Taxonomy" id="537010"/>
    <lineage>
        <taxon>Bacteria</taxon>
        <taxon>Bacillati</taxon>
        <taxon>Bacillota</taxon>
        <taxon>Clostridia</taxon>
        <taxon>Eubacteriales</taxon>
        <taxon>Desulfitobacteriaceae</taxon>
        <taxon>Desulfitobacterium</taxon>
    </lineage>
</organism>
<sequence>MKGLIIKDIFALRQQGKILLALLVFYAVYSVVFKNLSMLAAIIVLLCVMLPITTMAYDEKSKWDKYALSMPIQRKTIVLGKYLVAIMAEFLGVVAVGVLGGFIVLFTGEMAIKELIMMTLVIAGIGLLFLALILPILFKFGVEKARLIMLLVLFIPSMLVMMLPQLGLEPPSTQTLRFLGYLSPLAAVSIFFLSIKISVCIYNKKEF</sequence>
<gene>
    <name evidence="2" type="ORF">HMPREF0322_03659</name>
</gene>
<dbReference type="EMBL" id="AFZX01000094">
    <property type="protein sequence ID" value="EHL05639.1"/>
    <property type="molecule type" value="Genomic_DNA"/>
</dbReference>
<feature type="transmembrane region" description="Helical" evidence="1">
    <location>
        <begin position="78"/>
        <end position="103"/>
    </location>
</feature>
<feature type="transmembrane region" description="Helical" evidence="1">
    <location>
        <begin position="178"/>
        <end position="202"/>
    </location>
</feature>
<name>G9XRR1_DESHA</name>
<keyword evidence="1" id="KW-1133">Transmembrane helix</keyword>
<dbReference type="AlphaFoldDB" id="G9XRR1"/>
<feature type="transmembrane region" description="Helical" evidence="1">
    <location>
        <begin position="16"/>
        <end position="32"/>
    </location>
</feature>
<protein>
    <recommendedName>
        <fullName evidence="4">ABC-2 type transporter</fullName>
    </recommendedName>
</protein>
<evidence type="ECO:0000313" key="3">
    <source>
        <dbReference type="Proteomes" id="UP000004416"/>
    </source>
</evidence>
<dbReference type="Pfam" id="PF13346">
    <property type="entry name" value="ABC2_membrane_5"/>
    <property type="match status" value="1"/>
</dbReference>
<dbReference type="PANTHER" id="PTHR41309:SF2">
    <property type="entry name" value="MEMBRANE PROTEIN"/>
    <property type="match status" value="1"/>
</dbReference>
<dbReference type="PATRIC" id="fig|537010.4.peg.3425"/>
<dbReference type="InterPro" id="IPR025699">
    <property type="entry name" value="ABC2_memb-like"/>
</dbReference>
<dbReference type="Proteomes" id="UP000004416">
    <property type="component" value="Unassembled WGS sequence"/>
</dbReference>
<feature type="transmembrane region" description="Helical" evidence="1">
    <location>
        <begin position="147"/>
        <end position="166"/>
    </location>
</feature>
<comment type="caution">
    <text evidence="2">The sequence shown here is derived from an EMBL/GenBank/DDBJ whole genome shotgun (WGS) entry which is preliminary data.</text>
</comment>
<evidence type="ECO:0008006" key="4">
    <source>
        <dbReference type="Google" id="ProtNLM"/>
    </source>
</evidence>
<reference evidence="2 3" key="1">
    <citation type="submission" date="2011-08" db="EMBL/GenBank/DDBJ databases">
        <authorList>
            <person name="Weinstock G."/>
            <person name="Sodergren E."/>
            <person name="Clifton S."/>
            <person name="Fulton L."/>
            <person name="Fulton B."/>
            <person name="Courtney L."/>
            <person name="Fronick C."/>
            <person name="Harrison M."/>
            <person name="Strong C."/>
            <person name="Farmer C."/>
            <person name="Delahaunty K."/>
            <person name="Markovic C."/>
            <person name="Hall O."/>
            <person name="Minx P."/>
            <person name="Tomlinson C."/>
            <person name="Mitreva M."/>
            <person name="Hou S."/>
            <person name="Chen J."/>
            <person name="Wollam A."/>
            <person name="Pepin K.H."/>
            <person name="Johnson M."/>
            <person name="Bhonagiri V."/>
            <person name="Zhang X."/>
            <person name="Suruliraj S."/>
            <person name="Warren W."/>
            <person name="Chinwalla A."/>
            <person name="Mardis E.R."/>
            <person name="Wilson R.K."/>
        </authorList>
    </citation>
    <scope>NUCLEOTIDE SEQUENCE [LARGE SCALE GENOMIC DNA]</scope>
    <source>
        <strain evidence="2 3">DP7</strain>
    </source>
</reference>
<proteinExistence type="predicted"/>
<accession>G9XRR1</accession>